<evidence type="ECO:0000259" key="2">
    <source>
        <dbReference type="Pfam" id="PF13476"/>
    </source>
</evidence>
<keyword evidence="3" id="KW-0269">Exonuclease</keyword>
<evidence type="ECO:0000313" key="4">
    <source>
        <dbReference type="Proteomes" id="UP000219522"/>
    </source>
</evidence>
<dbReference type="InterPro" id="IPR027417">
    <property type="entry name" value="P-loop_NTPase"/>
</dbReference>
<organism evidence="3 4">
    <name type="scientific">Caballeronia arationis</name>
    <dbReference type="NCBI Taxonomy" id="1777142"/>
    <lineage>
        <taxon>Bacteria</taxon>
        <taxon>Pseudomonadati</taxon>
        <taxon>Pseudomonadota</taxon>
        <taxon>Betaproteobacteria</taxon>
        <taxon>Burkholderiales</taxon>
        <taxon>Burkholderiaceae</taxon>
        <taxon>Caballeronia</taxon>
    </lineage>
</organism>
<dbReference type="PANTHER" id="PTHR32114:SF2">
    <property type="entry name" value="ABC TRANSPORTER ABCH.3"/>
    <property type="match status" value="1"/>
</dbReference>
<sequence>MRILSLRLRNLNSLKGDWKIDFSQPPFKDNGLFAITGPTGAGKTTLLDAICLALYHRTPRMEAVSASTNELMTRHTFECLAEVEFEVKGKGYRAFWSQRRARDKASGNLQPPKVELARLDGTIVTEKINDKLKLVEEITGLDFKRFTKSMMLAQGGFAAFLEAKANERAELLEELTGTDIYGLISQNVFQRMRDEENALGKLQARVEGVQLLDAEQLAELKLEEAALDDRARVLGAEQRSVQAMLQWRKDVSTVEAQVRQAAIDEQSALQMIADARHDLDRLAVSEPAEKLRLEHRAMLDARQAFNETSQLLAHAKAERERASLDAARSARLALHLRKQISTERRTSMDDLLAETKRVQETLDRHPRRSRLGEQIAAWRSEFEARQHVLNDIDATRKNQRDFAEAIAKHAKDIDVQHGVVRQATTALEAAQTTEAEERGRLEQALGGHDEAALKTRFHKLQQQQSILNRLFQLAETRDEGTRQQRTDIADLATQHASLVARQDEIKRIDDECRALNEQIADKRKLLEQEKVILQLADHRAALREGEACPLCGSDAHPAIVEYQALEASTTQRDLDAKQVALQKATDSRHASATAAAVAKAAIGQLEKRIDRWTQNEAVHAQYWSACCEQIGVELSDRGALDRHIEQHTATLADAQQTLARIDALNLSIARCADARHLAEKVSERSRHDLALIIEKRAACEKALHEANERIASQQVSIERTLRSLHAAIVEAGHFPPDESSDWRDWLVQRNNEWRAWQTFTQRSETLSHQTKAARADVDAAVQEEATWSARWLGYEAAGATLVPEPLAASTDAQVDFDKAASHHHSTRDRANALEGAEKTLTHRLTDDTVAAQKTSVAWEAALLTSPFDEESAFVRALLSHDERERLQTRKASLDKRLTEARTLLRSAEARCAELLAEPKTDQPAEALQQQLTDLDELLRTLNQRRGEIRATLKNDTQQRLNQQSLFEEIERQRKQYDLWQRLSSLIGSSDGAKYRKFAQGLTLDHLVYLANRQLAHLHGRYLLNRKAGGDLEMEVVDTWQGDVTRDTRTLSGGESFLVSLALALALSDLVSHKTSIDSLFLDEGFGTLDGETLEIALNALDSLNATGKTIGVISHVEALKERIPLQIRVAKSVGIGFSTVEVSAG</sequence>
<dbReference type="GO" id="GO:0016887">
    <property type="term" value="F:ATP hydrolysis activity"/>
    <property type="evidence" value="ECO:0007669"/>
    <property type="project" value="InterPro"/>
</dbReference>
<gene>
    <name evidence="3" type="ORF">SAMN05446927_6412</name>
</gene>
<dbReference type="EMBL" id="OCSU01000002">
    <property type="protein sequence ID" value="SOE83059.1"/>
    <property type="molecule type" value="Genomic_DNA"/>
</dbReference>
<dbReference type="SUPFAM" id="SSF52540">
    <property type="entry name" value="P-loop containing nucleoside triphosphate hydrolases"/>
    <property type="match status" value="1"/>
</dbReference>
<name>A0A7Z7IBZ7_9BURK</name>
<evidence type="ECO:0000256" key="1">
    <source>
        <dbReference type="SAM" id="Coils"/>
    </source>
</evidence>
<dbReference type="Pfam" id="PF13558">
    <property type="entry name" value="SbcC_Walker_B"/>
    <property type="match status" value="1"/>
</dbReference>
<reference evidence="3 4" key="1">
    <citation type="submission" date="2017-09" db="EMBL/GenBank/DDBJ databases">
        <authorList>
            <person name="Varghese N."/>
            <person name="Submissions S."/>
        </authorList>
    </citation>
    <scope>NUCLEOTIDE SEQUENCE [LARGE SCALE GENOMIC DNA]</scope>
    <source>
        <strain evidence="3 4">OK806</strain>
    </source>
</reference>
<dbReference type="RefSeq" id="WP_097190572.1">
    <property type="nucleotide sequence ID" value="NZ_OCSU01000002.1"/>
</dbReference>
<dbReference type="Pfam" id="PF13476">
    <property type="entry name" value="AAA_23"/>
    <property type="match status" value="1"/>
</dbReference>
<evidence type="ECO:0000313" key="3">
    <source>
        <dbReference type="EMBL" id="SOE83059.1"/>
    </source>
</evidence>
<comment type="caution">
    <text evidence="3">The sequence shown here is derived from an EMBL/GenBank/DDBJ whole genome shotgun (WGS) entry which is preliminary data.</text>
</comment>
<keyword evidence="3" id="KW-0540">Nuclease</keyword>
<keyword evidence="3" id="KW-0378">Hydrolase</keyword>
<feature type="coiled-coil region" evidence="1">
    <location>
        <begin position="498"/>
        <end position="525"/>
    </location>
</feature>
<dbReference type="GO" id="GO:0006302">
    <property type="term" value="P:double-strand break repair"/>
    <property type="evidence" value="ECO:0007669"/>
    <property type="project" value="InterPro"/>
</dbReference>
<dbReference type="Gene3D" id="3.40.50.300">
    <property type="entry name" value="P-loop containing nucleotide triphosphate hydrolases"/>
    <property type="match status" value="2"/>
</dbReference>
<dbReference type="PANTHER" id="PTHR32114">
    <property type="entry name" value="ABC TRANSPORTER ABCH.3"/>
    <property type="match status" value="1"/>
</dbReference>
<dbReference type="Proteomes" id="UP000219522">
    <property type="component" value="Unassembled WGS sequence"/>
</dbReference>
<dbReference type="GO" id="GO:0004527">
    <property type="term" value="F:exonuclease activity"/>
    <property type="evidence" value="ECO:0007669"/>
    <property type="project" value="UniProtKB-KW"/>
</dbReference>
<keyword evidence="4" id="KW-1185">Reference proteome</keyword>
<feature type="coiled-coil region" evidence="1">
    <location>
        <begin position="883"/>
        <end position="944"/>
    </location>
</feature>
<accession>A0A7Z7IBZ7</accession>
<feature type="domain" description="Rad50/SbcC-type AAA" evidence="2">
    <location>
        <begin position="5"/>
        <end position="206"/>
    </location>
</feature>
<dbReference type="InterPro" id="IPR038729">
    <property type="entry name" value="Rad50/SbcC_AAA"/>
</dbReference>
<proteinExistence type="predicted"/>
<dbReference type="AlphaFoldDB" id="A0A7Z7IBZ7"/>
<keyword evidence="1" id="KW-0175">Coiled coil</keyword>
<protein>
    <submittedName>
        <fullName evidence="3">Exonuclease SbcC</fullName>
    </submittedName>
</protein>